<comment type="similarity">
    <text evidence="7">Belongs to the radical SAM superfamily. Anaerobic sulfatase-maturating enzyme family.</text>
</comment>
<dbReference type="Pfam" id="PF04055">
    <property type="entry name" value="Radical_SAM"/>
    <property type="match status" value="1"/>
</dbReference>
<evidence type="ECO:0000313" key="10">
    <source>
        <dbReference type="Proteomes" id="UP000184612"/>
    </source>
</evidence>
<dbReference type="InterPro" id="IPR058240">
    <property type="entry name" value="rSAM_sf"/>
</dbReference>
<keyword evidence="10" id="KW-1185">Reference proteome</keyword>
<dbReference type="PANTHER" id="PTHR43273:SF3">
    <property type="entry name" value="ANAEROBIC SULFATASE-MATURATING ENZYME HOMOLOG ASLB-RELATED"/>
    <property type="match status" value="1"/>
</dbReference>
<dbReference type="AlphaFoldDB" id="A0A1M7Y8Z1"/>
<dbReference type="OrthoDB" id="1994517at2"/>
<evidence type="ECO:0000256" key="1">
    <source>
        <dbReference type="ARBA" id="ARBA00001966"/>
    </source>
</evidence>
<dbReference type="EMBL" id="FRFD01000006">
    <property type="protein sequence ID" value="SHO49105.1"/>
    <property type="molecule type" value="Genomic_DNA"/>
</dbReference>
<name>A0A1M7Y8Z1_9FIRM</name>
<keyword evidence="6" id="KW-0411">Iron-sulfur</keyword>
<evidence type="ECO:0000256" key="2">
    <source>
        <dbReference type="ARBA" id="ARBA00022485"/>
    </source>
</evidence>
<proteinExistence type="inferred from homology"/>
<protein>
    <recommendedName>
        <fullName evidence="8">Radical SAM core domain-containing protein</fullName>
    </recommendedName>
</protein>
<evidence type="ECO:0000256" key="4">
    <source>
        <dbReference type="ARBA" id="ARBA00022723"/>
    </source>
</evidence>
<dbReference type="InterPro" id="IPR013785">
    <property type="entry name" value="Aldolase_TIM"/>
</dbReference>
<evidence type="ECO:0000256" key="7">
    <source>
        <dbReference type="ARBA" id="ARBA00023601"/>
    </source>
</evidence>
<accession>A0A1M7Y8Z1</accession>
<dbReference type="Gene3D" id="3.20.20.70">
    <property type="entry name" value="Aldolase class I"/>
    <property type="match status" value="1"/>
</dbReference>
<evidence type="ECO:0000256" key="5">
    <source>
        <dbReference type="ARBA" id="ARBA00023004"/>
    </source>
</evidence>
<feature type="domain" description="Radical SAM core" evidence="8">
    <location>
        <begin position="1"/>
        <end position="231"/>
    </location>
</feature>
<dbReference type="InterPro" id="IPR007197">
    <property type="entry name" value="rSAM"/>
</dbReference>
<evidence type="ECO:0000256" key="6">
    <source>
        <dbReference type="ARBA" id="ARBA00023014"/>
    </source>
</evidence>
<dbReference type="PROSITE" id="PS51918">
    <property type="entry name" value="RADICAL_SAM"/>
    <property type="match status" value="1"/>
</dbReference>
<evidence type="ECO:0000259" key="8">
    <source>
        <dbReference type="PROSITE" id="PS51918"/>
    </source>
</evidence>
<keyword evidence="5" id="KW-0408">Iron</keyword>
<sequence>MYTLSLEIINRCNLNCSYCYLGEKKNSYMNIETAKGAINIAIHEAKKQYDKTLLVYFIGGEPLMAYSTMKEIVYYVIQECSCYGLLYKFSTTINGTLLTNKIAEFLTNYNFDVKLSLDGPEYVHDINRRDYADKGSYSLIAEKQSLFKKYEIDTGKKISVAHVITRNNYNYFMETFKFLIDSGFTKIETAIDYHCEWPEKEKKELSNCVEEVFKFYIDYLVRTSKEIYWNLFAQYIKAYVTPVCFYFCKAGLCTAYVATDGGIYTCAEIEKFKIGSANIGLNVPKIREIAYAEDKTDLKCTHCVYVEHCKTRGCIAANYLVNKDIYKSVEINCFMTKVFYSLIEKNLTEQQLQNIRNAYERGNK</sequence>
<dbReference type="SFLD" id="SFLDG01384">
    <property type="entry name" value="thioether_bond_formation_requi"/>
    <property type="match status" value="1"/>
</dbReference>
<organism evidence="9 10">
    <name type="scientific">Anaerocolumna xylanovorans DSM 12503</name>
    <dbReference type="NCBI Taxonomy" id="1121345"/>
    <lineage>
        <taxon>Bacteria</taxon>
        <taxon>Bacillati</taxon>
        <taxon>Bacillota</taxon>
        <taxon>Clostridia</taxon>
        <taxon>Lachnospirales</taxon>
        <taxon>Lachnospiraceae</taxon>
        <taxon>Anaerocolumna</taxon>
    </lineage>
</organism>
<dbReference type="SFLD" id="SFLDG01067">
    <property type="entry name" value="SPASM/twitch_domain_containing"/>
    <property type="match status" value="1"/>
</dbReference>
<dbReference type="PANTHER" id="PTHR43273">
    <property type="entry name" value="ANAEROBIC SULFATASE-MATURATING ENZYME HOMOLOG ASLB-RELATED"/>
    <property type="match status" value="1"/>
</dbReference>
<dbReference type="PROSITE" id="PS01305">
    <property type="entry name" value="MOAA_NIFB_PQQE"/>
    <property type="match status" value="1"/>
</dbReference>
<dbReference type="GO" id="GO:0046872">
    <property type="term" value="F:metal ion binding"/>
    <property type="evidence" value="ECO:0007669"/>
    <property type="project" value="UniProtKB-KW"/>
</dbReference>
<dbReference type="SFLD" id="SFLDG01386">
    <property type="entry name" value="main_SPASM_domain-containing"/>
    <property type="match status" value="1"/>
</dbReference>
<comment type="cofactor">
    <cofactor evidence="1">
        <name>[4Fe-4S] cluster</name>
        <dbReference type="ChEBI" id="CHEBI:49883"/>
    </cofactor>
</comment>
<keyword evidence="4" id="KW-0479">Metal-binding</keyword>
<dbReference type="InterPro" id="IPR023867">
    <property type="entry name" value="Sulphatase_maturase_rSAM"/>
</dbReference>
<dbReference type="RefSeq" id="WP_073588840.1">
    <property type="nucleotide sequence ID" value="NZ_FRFD01000006.1"/>
</dbReference>
<gene>
    <name evidence="9" type="ORF">SAMN02745217_02128</name>
</gene>
<reference evidence="9 10" key="1">
    <citation type="submission" date="2016-12" db="EMBL/GenBank/DDBJ databases">
        <authorList>
            <person name="Song W.-J."/>
            <person name="Kurnit D.M."/>
        </authorList>
    </citation>
    <scope>NUCLEOTIDE SEQUENCE [LARGE SCALE GENOMIC DNA]</scope>
    <source>
        <strain evidence="9 10">DSM 12503</strain>
    </source>
</reference>
<dbReference type="CDD" id="cd01335">
    <property type="entry name" value="Radical_SAM"/>
    <property type="match status" value="1"/>
</dbReference>
<dbReference type="InterPro" id="IPR000385">
    <property type="entry name" value="MoaA_NifB_PqqE_Fe-S-bd_CS"/>
</dbReference>
<dbReference type="SFLD" id="SFLDS00029">
    <property type="entry name" value="Radical_SAM"/>
    <property type="match status" value="1"/>
</dbReference>
<dbReference type="Proteomes" id="UP000184612">
    <property type="component" value="Unassembled WGS sequence"/>
</dbReference>
<evidence type="ECO:0000313" key="9">
    <source>
        <dbReference type="EMBL" id="SHO49105.1"/>
    </source>
</evidence>
<evidence type="ECO:0000256" key="3">
    <source>
        <dbReference type="ARBA" id="ARBA00022691"/>
    </source>
</evidence>
<dbReference type="SUPFAM" id="SSF102114">
    <property type="entry name" value="Radical SAM enzymes"/>
    <property type="match status" value="1"/>
</dbReference>
<keyword evidence="2" id="KW-0004">4Fe-4S</keyword>
<dbReference type="STRING" id="1121345.SAMN02745217_02128"/>
<dbReference type="GO" id="GO:0016491">
    <property type="term" value="F:oxidoreductase activity"/>
    <property type="evidence" value="ECO:0007669"/>
    <property type="project" value="InterPro"/>
</dbReference>
<dbReference type="GO" id="GO:0051539">
    <property type="term" value="F:4 iron, 4 sulfur cluster binding"/>
    <property type="evidence" value="ECO:0007669"/>
    <property type="project" value="UniProtKB-KW"/>
</dbReference>
<keyword evidence="3" id="KW-0949">S-adenosyl-L-methionine</keyword>